<evidence type="ECO:0000313" key="2">
    <source>
        <dbReference type="Proteomes" id="UP000184206"/>
    </source>
</evidence>
<sequence length="46" mass="5184">MFTTDRISADLKIQEYKNIAMNNAKLEKKKAAKKTLAGRLVSMISL</sequence>
<organism evidence="1 2">
    <name type="scientific">Lacicoccus alkaliphilus DSM 16010</name>
    <dbReference type="NCBI Taxonomy" id="1123231"/>
    <lineage>
        <taxon>Bacteria</taxon>
        <taxon>Bacillati</taxon>
        <taxon>Bacillota</taxon>
        <taxon>Bacilli</taxon>
        <taxon>Bacillales</taxon>
        <taxon>Salinicoccaceae</taxon>
        <taxon>Lacicoccus</taxon>
    </lineage>
</organism>
<keyword evidence="2" id="KW-1185">Reference proteome</keyword>
<name>A0A1M7J422_9BACL</name>
<gene>
    <name evidence="1" type="ORF">SAMN02745189_02214</name>
</gene>
<dbReference type="EMBL" id="FRCF01000012">
    <property type="protein sequence ID" value="SHM47784.1"/>
    <property type="molecule type" value="Genomic_DNA"/>
</dbReference>
<dbReference type="AlphaFoldDB" id="A0A1M7J422"/>
<evidence type="ECO:0000313" key="1">
    <source>
        <dbReference type="EMBL" id="SHM47784.1"/>
    </source>
</evidence>
<accession>A0A1M7J422</accession>
<dbReference type="RefSeq" id="WP_178138264.1">
    <property type="nucleotide sequence ID" value="NZ_FRCF01000012.1"/>
</dbReference>
<reference evidence="1 2" key="1">
    <citation type="submission" date="2016-11" db="EMBL/GenBank/DDBJ databases">
        <authorList>
            <person name="Jaros S."/>
            <person name="Januszkiewicz K."/>
            <person name="Wedrychowicz H."/>
        </authorList>
    </citation>
    <scope>NUCLEOTIDE SEQUENCE [LARGE SCALE GENOMIC DNA]</scope>
    <source>
        <strain evidence="1 2">DSM 16010</strain>
    </source>
</reference>
<protein>
    <submittedName>
        <fullName evidence="1">Uncharacterized protein</fullName>
    </submittedName>
</protein>
<dbReference type="Proteomes" id="UP000184206">
    <property type="component" value="Unassembled WGS sequence"/>
</dbReference>
<proteinExistence type="predicted"/>